<name>A0AAD6XKH3_9AGAR</name>
<keyword evidence="3" id="KW-1185">Reference proteome</keyword>
<proteinExistence type="predicted"/>
<evidence type="ECO:0000313" key="2">
    <source>
        <dbReference type="EMBL" id="KAJ7065098.1"/>
    </source>
</evidence>
<dbReference type="EMBL" id="JARJCN010000184">
    <property type="protein sequence ID" value="KAJ7065098.1"/>
    <property type="molecule type" value="Genomic_DNA"/>
</dbReference>
<protein>
    <submittedName>
        <fullName evidence="2">Uncharacterized protein</fullName>
    </submittedName>
</protein>
<gene>
    <name evidence="2" type="ORF">B0H15DRAFT_807743</name>
</gene>
<evidence type="ECO:0000256" key="1">
    <source>
        <dbReference type="SAM" id="MobiDB-lite"/>
    </source>
</evidence>
<accession>A0AAD6XKH3</accession>
<sequence length="821" mass="90943">MVHTLTQGRMPPYTPRHMRISSAFSSFASQHLTAEEGALCIYQGPDEVAWYQSPQFWQHNFLIANSCSSNGTSTPGNFAEIRISFGDSETPAPGSNEHLNDADPNDTDPDDFLALEEGYLADVEQKIENNPNIETVEPDAAELIGSQLLSHPELQKWVLTFNRIHVIFLCTTCQGGLAIDQLYRHLSMQSSKLASLGVSGELTTAAELKIQWQASKDSSPIEGIFMFDNTQNCLFPSCVAVLVDSVYEHNKLHKAGPAPQYERKVHAQSLLLTKTTRHYCQVSGAILANIPQTGPSSITLEALQAQTLPSADVEAVQALRKNDLHRFTIIVAHQHLGVPKFHAQFKRDGLPALLPKRLSMGLSVMAIEQLDLIQLATSRANIEAFQKSPGTLREQILVHTSLRSQAKNLAFTVPLKPGKYIPMQRELLLPMSDDLQEHIENLIQTLRACSGGPPRQDRRSAKTYGMILAVPAQLSGPPKQALRKPTRRCGEEDLMGQAAFWDVLDAVYFPPTHQWYCSRGPFGDQMYGNRVQGDEHSKSYSSNGSKATISYCAIAKLQPNFEKLTAKEAYDLSSKFCEHYLNELCPSPYSGRLQKLEDFVREKVLFGINVGDVHSQLDTLANVAATAIGGPPVLSASSENSVVGSNPQSDVDLDQGKTMCWRKDVHHAFYDTHTMVHTTVGLPKCGKEDQVLELRDTLYKPVHHALAITPVVWKTQDTKNVIHLLPKAVLQLLYILIRIVRPLKCIAHLCFKPGTNAHELLQLYNSNVWAIGGQQMKGGSLSQNLVTWLCTAPGMPGFDFHMGLKLYRHFMTALDCNLGGL</sequence>
<organism evidence="2 3">
    <name type="scientific">Mycena belliarum</name>
    <dbReference type="NCBI Taxonomy" id="1033014"/>
    <lineage>
        <taxon>Eukaryota</taxon>
        <taxon>Fungi</taxon>
        <taxon>Dikarya</taxon>
        <taxon>Basidiomycota</taxon>
        <taxon>Agaricomycotina</taxon>
        <taxon>Agaricomycetes</taxon>
        <taxon>Agaricomycetidae</taxon>
        <taxon>Agaricales</taxon>
        <taxon>Marasmiineae</taxon>
        <taxon>Mycenaceae</taxon>
        <taxon>Mycena</taxon>
    </lineage>
</organism>
<dbReference type="Proteomes" id="UP001222325">
    <property type="component" value="Unassembled WGS sequence"/>
</dbReference>
<reference evidence="2" key="1">
    <citation type="submission" date="2023-03" db="EMBL/GenBank/DDBJ databases">
        <title>Massive genome expansion in bonnet fungi (Mycena s.s.) driven by repeated elements and novel gene families across ecological guilds.</title>
        <authorList>
            <consortium name="Lawrence Berkeley National Laboratory"/>
            <person name="Harder C.B."/>
            <person name="Miyauchi S."/>
            <person name="Viragh M."/>
            <person name="Kuo A."/>
            <person name="Thoen E."/>
            <person name="Andreopoulos B."/>
            <person name="Lu D."/>
            <person name="Skrede I."/>
            <person name="Drula E."/>
            <person name="Henrissat B."/>
            <person name="Morin E."/>
            <person name="Kohler A."/>
            <person name="Barry K."/>
            <person name="LaButti K."/>
            <person name="Morin E."/>
            <person name="Salamov A."/>
            <person name="Lipzen A."/>
            <person name="Mereny Z."/>
            <person name="Hegedus B."/>
            <person name="Baldrian P."/>
            <person name="Stursova M."/>
            <person name="Weitz H."/>
            <person name="Taylor A."/>
            <person name="Grigoriev I.V."/>
            <person name="Nagy L.G."/>
            <person name="Martin F."/>
            <person name="Kauserud H."/>
        </authorList>
    </citation>
    <scope>NUCLEOTIDE SEQUENCE</scope>
    <source>
        <strain evidence="2">CBHHK173m</strain>
    </source>
</reference>
<evidence type="ECO:0000313" key="3">
    <source>
        <dbReference type="Proteomes" id="UP001222325"/>
    </source>
</evidence>
<feature type="region of interest" description="Disordered" evidence="1">
    <location>
        <begin position="85"/>
        <end position="108"/>
    </location>
</feature>
<dbReference type="AlphaFoldDB" id="A0AAD6XKH3"/>
<comment type="caution">
    <text evidence="2">The sequence shown here is derived from an EMBL/GenBank/DDBJ whole genome shotgun (WGS) entry which is preliminary data.</text>
</comment>